<accession>A0ACC1XY45</accession>
<reference evidence="1 2" key="1">
    <citation type="journal article" date="2023" name="Science">
        <title>Complex scaffold remodeling in plant triterpene biosynthesis.</title>
        <authorList>
            <person name="De La Pena R."/>
            <person name="Hodgson H."/>
            <person name="Liu J.C."/>
            <person name="Stephenson M.J."/>
            <person name="Martin A.C."/>
            <person name="Owen C."/>
            <person name="Harkess A."/>
            <person name="Leebens-Mack J."/>
            <person name="Jimenez L.E."/>
            <person name="Osbourn A."/>
            <person name="Sattely E.S."/>
        </authorList>
    </citation>
    <scope>NUCLEOTIDE SEQUENCE [LARGE SCALE GENOMIC DNA]</scope>
    <source>
        <strain evidence="2">cv. JPN11</strain>
        <tissue evidence="1">Leaf</tissue>
    </source>
</reference>
<evidence type="ECO:0000313" key="2">
    <source>
        <dbReference type="Proteomes" id="UP001164539"/>
    </source>
</evidence>
<organism evidence="1 2">
    <name type="scientific">Melia azedarach</name>
    <name type="common">Chinaberry tree</name>
    <dbReference type="NCBI Taxonomy" id="155640"/>
    <lineage>
        <taxon>Eukaryota</taxon>
        <taxon>Viridiplantae</taxon>
        <taxon>Streptophyta</taxon>
        <taxon>Embryophyta</taxon>
        <taxon>Tracheophyta</taxon>
        <taxon>Spermatophyta</taxon>
        <taxon>Magnoliopsida</taxon>
        <taxon>eudicotyledons</taxon>
        <taxon>Gunneridae</taxon>
        <taxon>Pentapetalae</taxon>
        <taxon>rosids</taxon>
        <taxon>malvids</taxon>
        <taxon>Sapindales</taxon>
        <taxon>Meliaceae</taxon>
        <taxon>Melia</taxon>
    </lineage>
</organism>
<keyword evidence="2" id="KW-1185">Reference proteome</keyword>
<gene>
    <name evidence="1" type="ORF">OWV82_011380</name>
</gene>
<dbReference type="Proteomes" id="UP001164539">
    <property type="component" value="Chromosome 6"/>
</dbReference>
<protein>
    <submittedName>
        <fullName evidence="1">Alpha/beta hydrolase-3</fullName>
    </submittedName>
</protein>
<comment type="caution">
    <text evidence="1">The sequence shown here is derived from an EMBL/GenBank/DDBJ whole genome shotgun (WGS) entry which is preliminary data.</text>
</comment>
<dbReference type="EMBL" id="CM051399">
    <property type="protein sequence ID" value="KAJ4716349.1"/>
    <property type="molecule type" value="Genomic_DNA"/>
</dbReference>
<proteinExistence type="predicted"/>
<evidence type="ECO:0000313" key="1">
    <source>
        <dbReference type="EMBL" id="KAJ4716349.1"/>
    </source>
</evidence>
<keyword evidence="1" id="KW-0378">Hydrolase</keyword>
<sequence>MDMDSSHNEIIHDFPPFFKIYKGGCVERYRKNEIADAGYDPSTGVESKDVVISPETGVRARIFIPKIKGPDQKLPLLVHYHGGGFCIRSAFDVKTKSFLTSLVSKANIIAVSIDYRLAPEHLLPIAYHDSFAGLQWVATHSSGLGPDPWLNAHADFGRVFLEGESAGGTIAHDVEIQAGITELAGLKIEGLLIVHSFFGSKKPHALYKFICPGSSGCDDDPRLNPEVDPNLKKMAGERVLACVAEKDWFIDRGMAYYETLAKYGWDGNVELWETLGEGHCFHLFNPDSEKTAQLIEKMVHFINRD</sequence>
<name>A0ACC1XY45_MELAZ</name>